<accession>A0A8C3FST9</accession>
<dbReference type="InterPro" id="IPR059242">
    <property type="entry name" value="mS23_dom"/>
</dbReference>
<keyword evidence="3" id="KW-0689">Ribosomal protein</keyword>
<evidence type="ECO:0000313" key="8">
    <source>
        <dbReference type="Ensembl" id="ENSCPBP00000013229.1"/>
    </source>
</evidence>
<dbReference type="CDD" id="cd23701">
    <property type="entry name" value="At1g26750"/>
    <property type="match status" value="1"/>
</dbReference>
<evidence type="ECO:0000313" key="9">
    <source>
        <dbReference type="Proteomes" id="UP000694380"/>
    </source>
</evidence>
<comment type="similarity">
    <text evidence="2">Belongs to the mitochondrion-specific ribosomal protein mS23 family.</text>
</comment>
<dbReference type="GO" id="GO:0005840">
    <property type="term" value="C:ribosome"/>
    <property type="evidence" value="ECO:0007669"/>
    <property type="project" value="InterPro"/>
</dbReference>
<organism evidence="8 9">
    <name type="scientific">Chrysemys picta bellii</name>
    <name type="common">Western painted turtle</name>
    <name type="synonym">Emys bellii</name>
    <dbReference type="NCBI Taxonomy" id="8478"/>
    <lineage>
        <taxon>Eukaryota</taxon>
        <taxon>Metazoa</taxon>
        <taxon>Chordata</taxon>
        <taxon>Craniata</taxon>
        <taxon>Vertebrata</taxon>
        <taxon>Euteleostomi</taxon>
        <taxon>Archelosauria</taxon>
        <taxon>Testudinata</taxon>
        <taxon>Testudines</taxon>
        <taxon>Cryptodira</taxon>
        <taxon>Durocryptodira</taxon>
        <taxon>Testudinoidea</taxon>
        <taxon>Emydidae</taxon>
        <taxon>Chrysemys</taxon>
    </lineage>
</organism>
<evidence type="ECO:0000256" key="1">
    <source>
        <dbReference type="ARBA" id="ARBA00004173"/>
    </source>
</evidence>
<keyword evidence="9" id="KW-1185">Reference proteome</keyword>
<feature type="domain" description="Small ribosomal subunit protein mS23 conserved" evidence="7">
    <location>
        <begin position="2"/>
        <end position="100"/>
    </location>
</feature>
<gene>
    <name evidence="8" type="primary">MRPS23</name>
</gene>
<keyword evidence="5" id="KW-0687">Ribonucleoprotein</keyword>
<dbReference type="Pfam" id="PF10484">
    <property type="entry name" value="MRP-S23"/>
    <property type="match status" value="1"/>
</dbReference>
<dbReference type="Ensembl" id="ENSCPBT00000015712.1">
    <property type="protein sequence ID" value="ENSCPBP00000013229.1"/>
    <property type="gene ID" value="ENSCPBG00000009923.1"/>
</dbReference>
<evidence type="ECO:0000256" key="4">
    <source>
        <dbReference type="ARBA" id="ARBA00023128"/>
    </source>
</evidence>
<evidence type="ECO:0000256" key="2">
    <source>
        <dbReference type="ARBA" id="ARBA00009864"/>
    </source>
</evidence>
<dbReference type="GO" id="GO:0006412">
    <property type="term" value="P:translation"/>
    <property type="evidence" value="ECO:0007669"/>
    <property type="project" value="InterPro"/>
</dbReference>
<reference evidence="8" key="2">
    <citation type="submission" date="2025-09" db="UniProtKB">
        <authorList>
            <consortium name="Ensembl"/>
        </authorList>
    </citation>
    <scope>IDENTIFICATION</scope>
</reference>
<comment type="subcellular location">
    <subcellularLocation>
        <location evidence="1">Mitochondrion</location>
    </subcellularLocation>
</comment>
<evidence type="ECO:0000256" key="5">
    <source>
        <dbReference type="ARBA" id="ARBA00023274"/>
    </source>
</evidence>
<keyword evidence="4" id="KW-0496">Mitochondrion</keyword>
<dbReference type="PANTHER" id="PTHR15925">
    <property type="entry name" value="MITOCHONDRIAL RIBOSOMAL PROTEIN S23"/>
    <property type="match status" value="1"/>
</dbReference>
<evidence type="ECO:0000256" key="3">
    <source>
        <dbReference type="ARBA" id="ARBA00022980"/>
    </source>
</evidence>
<evidence type="ECO:0000256" key="6">
    <source>
        <dbReference type="ARBA" id="ARBA00035137"/>
    </source>
</evidence>
<dbReference type="InterPro" id="IPR019520">
    <property type="entry name" value="Ribosomal_mS23_met"/>
</dbReference>
<dbReference type="GO" id="GO:0005739">
    <property type="term" value="C:mitochondrion"/>
    <property type="evidence" value="ECO:0007669"/>
    <property type="project" value="InterPro"/>
</dbReference>
<protein>
    <recommendedName>
        <fullName evidence="6">Small ribosomal subunit protein mS23</fullName>
    </recommendedName>
</protein>
<dbReference type="PANTHER" id="PTHR15925:SF2">
    <property type="entry name" value="SMALL RIBOSOMAL SUBUNIT PROTEIN MS23"/>
    <property type="match status" value="1"/>
</dbReference>
<name>A0A8C3FST9_CHRPI</name>
<dbReference type="GO" id="GO:0003735">
    <property type="term" value="F:structural constituent of ribosome"/>
    <property type="evidence" value="ECO:0007669"/>
    <property type="project" value="InterPro"/>
</dbReference>
<proteinExistence type="inferred from homology"/>
<dbReference type="GeneTree" id="ENSGT00390000009030"/>
<reference evidence="8" key="1">
    <citation type="submission" date="2025-08" db="UniProtKB">
        <authorList>
            <consortium name="Ensembl"/>
        </authorList>
    </citation>
    <scope>IDENTIFICATION</scope>
</reference>
<dbReference type="Proteomes" id="UP000694380">
    <property type="component" value="Unplaced"/>
</dbReference>
<sequence>MAGSRLEKLGTVFTRTRDLLRSRVLAEAQKPLWFDVYAAFPPLREPVYREPGQRYGKVKDVIPPILYQEDEIRATFYEAYGNGPKAFELSQLNFKSTCQRAYTCKSLTVRRARRTSWSFYTHLPGKRWWQRRQLSEELSTQGKLESEASVCVISTPGMRTPSLQYVNELMPPVLQLAEVTIPCLGSPVLHHCPDRRTSGNVMEDTSA</sequence>
<dbReference type="InterPro" id="IPR023611">
    <property type="entry name" value="mS23_dom_met"/>
</dbReference>
<dbReference type="AlphaFoldDB" id="A0A8C3FST9"/>
<evidence type="ECO:0000259" key="7">
    <source>
        <dbReference type="Pfam" id="PF10484"/>
    </source>
</evidence>